<evidence type="ECO:0000259" key="3">
    <source>
        <dbReference type="Pfam" id="PF22725"/>
    </source>
</evidence>
<evidence type="ECO:0000259" key="2">
    <source>
        <dbReference type="Pfam" id="PF01408"/>
    </source>
</evidence>
<dbReference type="InterPro" id="IPR000683">
    <property type="entry name" value="Gfo/Idh/MocA-like_OxRdtase_N"/>
</dbReference>
<dbReference type="Proteomes" id="UP001054925">
    <property type="component" value="Unassembled WGS sequence"/>
</dbReference>
<dbReference type="InterPro" id="IPR036291">
    <property type="entry name" value="NAD(P)-bd_dom_sf"/>
</dbReference>
<feature type="domain" description="GFO/IDH/MocA-like oxidoreductase" evidence="3">
    <location>
        <begin position="153"/>
        <end position="299"/>
    </location>
</feature>
<dbReference type="InterPro" id="IPR050463">
    <property type="entry name" value="Gfo/Idh/MocA_oxidrdct_glycsds"/>
</dbReference>
<sequence length="419" mass="44508">MTEQVTNQTNANEIRVAVIGAGMAGKAHAAGYLTAPATYDSTLPKVRLVSIADANEDLAKTTAARFGFERYDTSWQAIVEADDIDVVSVVVANFLHRDIVEALLASGKHVLCEKPLSDNIEDAQAMIRAAEDAESKGLIARIGLTYRRSPAVAHIRDLVLSGELGKVLHFSGHYWTDYGSNPQAPISWRYKGPNGSGALADVGSHLTYLAEFVAGSDFSEVRGGQLSTVITERPKPLGAVVGHEGGAVSDEYEAVENDDVASFSGNFAGGGTATIQVTRISQGHPNTLGFELFCEKGSVLFDFRKPGEFHIFTPSTSTDTSQEAGYRTITLGPNHPYWRGGLAMDAPGVGLGQNEGFVFQARAFLEEVAGIAEKDSLPRCATLAEGLHNMQLIDAVSQSAADNGATVPVPAQSNARVNV</sequence>
<evidence type="ECO:0000313" key="5">
    <source>
        <dbReference type="Proteomes" id="UP001054925"/>
    </source>
</evidence>
<dbReference type="SUPFAM" id="SSF51735">
    <property type="entry name" value="NAD(P)-binding Rossmann-fold domains"/>
    <property type="match status" value="1"/>
</dbReference>
<dbReference type="GO" id="GO:0016491">
    <property type="term" value="F:oxidoreductase activity"/>
    <property type="evidence" value="ECO:0007669"/>
    <property type="project" value="UniProtKB-KW"/>
</dbReference>
<dbReference type="InterPro" id="IPR055170">
    <property type="entry name" value="GFO_IDH_MocA-like_dom"/>
</dbReference>
<accession>A0AAV5G1I2</accession>
<dbReference type="Gene3D" id="3.40.50.720">
    <property type="entry name" value="NAD(P)-binding Rossmann-like Domain"/>
    <property type="match status" value="1"/>
</dbReference>
<reference evidence="4" key="1">
    <citation type="submission" date="2021-12" db="EMBL/GenBank/DDBJ databases">
        <title>Draft genome sequence of Corynebacterium ammoniagenes strain T-723.</title>
        <authorList>
            <person name="Matsuzawa M."/>
            <person name="Hiratani M."/>
            <person name="Abe I."/>
            <person name="Tsuji Y."/>
            <person name="Nakamura J."/>
        </authorList>
    </citation>
    <scope>NUCLEOTIDE SEQUENCE</scope>
    <source>
        <strain evidence="4">T-723</strain>
    </source>
</reference>
<dbReference type="RefSeq" id="WP_003849529.1">
    <property type="nucleotide sequence ID" value="NZ_BQKK01000001.1"/>
</dbReference>
<dbReference type="EMBL" id="BQKK01000001">
    <property type="protein sequence ID" value="GJN41844.1"/>
    <property type="molecule type" value="Genomic_DNA"/>
</dbReference>
<organism evidence="4 5">
    <name type="scientific">Corynebacterium ammoniagenes</name>
    <name type="common">Brevibacterium ammoniagenes</name>
    <dbReference type="NCBI Taxonomy" id="1697"/>
    <lineage>
        <taxon>Bacteria</taxon>
        <taxon>Bacillati</taxon>
        <taxon>Actinomycetota</taxon>
        <taxon>Actinomycetes</taxon>
        <taxon>Mycobacteriales</taxon>
        <taxon>Corynebacteriaceae</taxon>
        <taxon>Corynebacterium</taxon>
    </lineage>
</organism>
<dbReference type="PANTHER" id="PTHR43818:SF11">
    <property type="entry name" value="BCDNA.GH03377"/>
    <property type="match status" value="1"/>
</dbReference>
<dbReference type="GO" id="GO:0000166">
    <property type="term" value="F:nucleotide binding"/>
    <property type="evidence" value="ECO:0007669"/>
    <property type="project" value="InterPro"/>
</dbReference>
<evidence type="ECO:0000256" key="1">
    <source>
        <dbReference type="ARBA" id="ARBA00023002"/>
    </source>
</evidence>
<evidence type="ECO:0000313" key="4">
    <source>
        <dbReference type="EMBL" id="GJN41844.1"/>
    </source>
</evidence>
<comment type="caution">
    <text evidence="4">The sequence shown here is derived from an EMBL/GenBank/DDBJ whole genome shotgun (WGS) entry which is preliminary data.</text>
</comment>
<keyword evidence="1" id="KW-0560">Oxidoreductase</keyword>
<dbReference type="AlphaFoldDB" id="A0AAV5G1I2"/>
<name>A0AAV5G1I2_CORAM</name>
<gene>
    <name evidence="4" type="ORF">CAT723_03230</name>
</gene>
<proteinExistence type="predicted"/>
<dbReference type="SUPFAM" id="SSF55347">
    <property type="entry name" value="Glyceraldehyde-3-phosphate dehydrogenase-like, C-terminal domain"/>
    <property type="match status" value="1"/>
</dbReference>
<dbReference type="Pfam" id="PF22725">
    <property type="entry name" value="GFO_IDH_MocA_C3"/>
    <property type="match status" value="1"/>
</dbReference>
<dbReference type="Pfam" id="PF01408">
    <property type="entry name" value="GFO_IDH_MocA"/>
    <property type="match status" value="1"/>
</dbReference>
<protein>
    <submittedName>
        <fullName evidence="4">Dehydrogenase</fullName>
    </submittedName>
</protein>
<dbReference type="PANTHER" id="PTHR43818">
    <property type="entry name" value="BCDNA.GH03377"/>
    <property type="match status" value="1"/>
</dbReference>
<dbReference type="Gene3D" id="3.30.360.10">
    <property type="entry name" value="Dihydrodipicolinate Reductase, domain 2"/>
    <property type="match status" value="1"/>
</dbReference>
<feature type="domain" description="Gfo/Idh/MocA-like oxidoreductase N-terminal" evidence="2">
    <location>
        <begin position="14"/>
        <end position="134"/>
    </location>
</feature>